<name>A0A0D2JK81_9BACT</name>
<dbReference type="InParanoid" id="A0A0D2JK81"/>
<organism evidence="1 2">
    <name type="scientific">Dethiosulfatarculus sandiegensis</name>
    <dbReference type="NCBI Taxonomy" id="1429043"/>
    <lineage>
        <taxon>Bacteria</taxon>
        <taxon>Pseudomonadati</taxon>
        <taxon>Thermodesulfobacteriota</taxon>
        <taxon>Desulfarculia</taxon>
        <taxon>Desulfarculales</taxon>
        <taxon>Desulfarculaceae</taxon>
        <taxon>Dethiosulfatarculus</taxon>
    </lineage>
</organism>
<evidence type="ECO:0000313" key="1">
    <source>
        <dbReference type="EMBL" id="KIX16021.1"/>
    </source>
</evidence>
<dbReference type="Proteomes" id="UP000032233">
    <property type="component" value="Unassembled WGS sequence"/>
</dbReference>
<comment type="caution">
    <text evidence="1">The sequence shown here is derived from an EMBL/GenBank/DDBJ whole genome shotgun (WGS) entry which is preliminary data.</text>
</comment>
<dbReference type="OrthoDB" id="9902439at2"/>
<keyword evidence="2" id="KW-1185">Reference proteome</keyword>
<protein>
    <submittedName>
        <fullName evidence="1">Uncharacterized protein</fullName>
    </submittedName>
</protein>
<proteinExistence type="predicted"/>
<reference evidence="1 2" key="1">
    <citation type="submission" date="2013-11" db="EMBL/GenBank/DDBJ databases">
        <title>Metagenomic analysis of a methanogenic consortium involved in long chain n-alkane degradation.</title>
        <authorList>
            <person name="Davidova I.A."/>
            <person name="Callaghan A.V."/>
            <person name="Wawrik B."/>
            <person name="Pruitt S."/>
            <person name="Marks C."/>
            <person name="Duncan K.E."/>
            <person name="Suflita J.M."/>
        </authorList>
    </citation>
    <scope>NUCLEOTIDE SEQUENCE [LARGE SCALE GENOMIC DNA]</scope>
    <source>
        <strain evidence="1 2">SPR</strain>
    </source>
</reference>
<dbReference type="EMBL" id="AZAC01000001">
    <property type="protein sequence ID" value="KIX16021.1"/>
    <property type="molecule type" value="Genomic_DNA"/>
</dbReference>
<accession>A0A0D2JK81</accession>
<gene>
    <name evidence="1" type="ORF">X474_00235</name>
</gene>
<evidence type="ECO:0000313" key="2">
    <source>
        <dbReference type="Proteomes" id="UP000032233"/>
    </source>
</evidence>
<dbReference type="AlphaFoldDB" id="A0A0D2JK81"/>
<sequence length="146" mass="16658">MLAKFLKREKKPLSTDQVLKKAKEILPMLDGLVNRLFQEFSSELLSMDPEAIVPAVWGTDKEGQMNRFQSKVHQQVRPVVNDVLGLLHLEELDGSDRFAVECLIRELLIAKLAFMMEGTKNRLMRELVSEDPMELYSQQIQTVGSA</sequence>
<dbReference type="RefSeq" id="WP_044346058.1">
    <property type="nucleotide sequence ID" value="NZ_AZAC01000001.1"/>
</dbReference>
<dbReference type="STRING" id="1429043.X474_00235"/>